<dbReference type="SUPFAM" id="SSF55874">
    <property type="entry name" value="ATPase domain of HSP90 chaperone/DNA topoisomerase II/histidine kinase"/>
    <property type="match status" value="1"/>
</dbReference>
<evidence type="ECO:0000256" key="8">
    <source>
        <dbReference type="ARBA" id="ARBA00022777"/>
    </source>
</evidence>
<gene>
    <name evidence="12" type="ORF">GCM10007874_38510</name>
</gene>
<organism evidence="12 13">
    <name type="scientific">Labrys miyagiensis</name>
    <dbReference type="NCBI Taxonomy" id="346912"/>
    <lineage>
        <taxon>Bacteria</taxon>
        <taxon>Pseudomonadati</taxon>
        <taxon>Pseudomonadota</taxon>
        <taxon>Alphaproteobacteria</taxon>
        <taxon>Hyphomicrobiales</taxon>
        <taxon>Xanthobacteraceae</taxon>
        <taxon>Labrys</taxon>
    </lineage>
</organism>
<feature type="transmembrane region" description="Helical" evidence="10">
    <location>
        <begin position="47"/>
        <end position="66"/>
    </location>
</feature>
<keyword evidence="4" id="KW-1003">Cell membrane</keyword>
<feature type="transmembrane region" description="Helical" evidence="10">
    <location>
        <begin position="78"/>
        <end position="98"/>
    </location>
</feature>
<keyword evidence="10" id="KW-1133">Transmembrane helix</keyword>
<dbReference type="PANTHER" id="PTHR44936:SF10">
    <property type="entry name" value="SENSOR PROTEIN RSTB"/>
    <property type="match status" value="1"/>
</dbReference>
<dbReference type="EC" id="2.7.13.3" evidence="3"/>
<dbReference type="Gene3D" id="3.30.565.10">
    <property type="entry name" value="Histidine kinase-like ATPase, C-terminal domain"/>
    <property type="match status" value="1"/>
</dbReference>
<dbReference type="InterPro" id="IPR003594">
    <property type="entry name" value="HATPase_dom"/>
</dbReference>
<dbReference type="Pfam" id="PF02518">
    <property type="entry name" value="HATPase_c"/>
    <property type="match status" value="1"/>
</dbReference>
<keyword evidence="8" id="KW-0418">Kinase</keyword>
<comment type="caution">
    <text evidence="12">The sequence shown here is derived from an EMBL/GenBank/DDBJ whole genome shotgun (WGS) entry which is preliminary data.</text>
</comment>
<dbReference type="Gene3D" id="1.10.287.130">
    <property type="match status" value="1"/>
</dbReference>
<evidence type="ECO:0000256" key="4">
    <source>
        <dbReference type="ARBA" id="ARBA00022475"/>
    </source>
</evidence>
<accession>A0ABQ6CQ56</accession>
<sequence length="432" mass="46415">MSTTVMPHDGLGLDTLRLETLIRLRWMAIAGQLVAVLGVHYGLGFPVPLEACLPLIGLSMLVNIVLRLRYPPTERVDPARAALLLGFDIVQLAALLFLTGGLQNPFAFLFLAPVMISATSLPPLMTLALGLLAIGCATALTAWHLPLPWFAGQELGMPMLYVVGMWFSVLLGLSFIGVYAWRVAEEARLLSNALAATELVLAREQHLSQLDGLAAAAAHELGTPLATIALVAKELEVAAPKQGEFVDDIRLLRSQVDRCREILGKLASLGNDGEAPFARMPLPLMIEETAAPHRDFGIAISARFEGPEEEAPAAMRNAGMLYGLGNIVENAVDFAKSRVTIVAAWDARIVTLTVSDDGPGFPPEIMGRLGDPYITRRRTRAPGQPGGGLGLGFFIAKTLLERSGASIALANRPAPDSGAIVRLEWPRETFER</sequence>
<dbReference type="PROSITE" id="PS50109">
    <property type="entry name" value="HIS_KIN"/>
    <property type="match status" value="1"/>
</dbReference>
<evidence type="ECO:0000256" key="9">
    <source>
        <dbReference type="ARBA" id="ARBA00022840"/>
    </source>
</evidence>
<dbReference type="InterPro" id="IPR050980">
    <property type="entry name" value="2C_sensor_his_kinase"/>
</dbReference>
<keyword evidence="10" id="KW-0472">Membrane</keyword>
<feature type="transmembrane region" description="Helical" evidence="10">
    <location>
        <begin position="159"/>
        <end position="181"/>
    </location>
</feature>
<dbReference type="RefSeq" id="WP_284313914.1">
    <property type="nucleotide sequence ID" value="NZ_BSPC01000035.1"/>
</dbReference>
<feature type="domain" description="Histidine kinase" evidence="11">
    <location>
        <begin position="216"/>
        <end position="429"/>
    </location>
</feature>
<dbReference type="InterPro" id="IPR004358">
    <property type="entry name" value="Sig_transdc_His_kin-like_C"/>
</dbReference>
<dbReference type="SUPFAM" id="SSF47384">
    <property type="entry name" value="Homodimeric domain of signal transducing histidine kinase"/>
    <property type="match status" value="1"/>
</dbReference>
<evidence type="ECO:0000256" key="2">
    <source>
        <dbReference type="ARBA" id="ARBA00004651"/>
    </source>
</evidence>
<keyword evidence="13" id="KW-1185">Reference proteome</keyword>
<comment type="subcellular location">
    <subcellularLocation>
        <location evidence="2">Cell membrane</location>
        <topology evidence="2">Multi-pass membrane protein</topology>
    </subcellularLocation>
</comment>
<keyword evidence="7" id="KW-0547">Nucleotide-binding</keyword>
<dbReference type="SMART" id="SM00387">
    <property type="entry name" value="HATPase_c"/>
    <property type="match status" value="1"/>
</dbReference>
<evidence type="ECO:0000259" key="11">
    <source>
        <dbReference type="PROSITE" id="PS50109"/>
    </source>
</evidence>
<dbReference type="Proteomes" id="UP001156882">
    <property type="component" value="Unassembled WGS sequence"/>
</dbReference>
<evidence type="ECO:0000256" key="3">
    <source>
        <dbReference type="ARBA" id="ARBA00012438"/>
    </source>
</evidence>
<dbReference type="InterPro" id="IPR005467">
    <property type="entry name" value="His_kinase_dom"/>
</dbReference>
<evidence type="ECO:0000256" key="10">
    <source>
        <dbReference type="SAM" id="Phobius"/>
    </source>
</evidence>
<dbReference type="InterPro" id="IPR003661">
    <property type="entry name" value="HisK_dim/P_dom"/>
</dbReference>
<comment type="catalytic activity">
    <reaction evidence="1">
        <text>ATP + protein L-histidine = ADP + protein N-phospho-L-histidine.</text>
        <dbReference type="EC" id="2.7.13.3"/>
    </reaction>
</comment>
<keyword evidence="9" id="KW-0067">ATP-binding</keyword>
<dbReference type="SMART" id="SM00388">
    <property type="entry name" value="HisKA"/>
    <property type="match status" value="1"/>
</dbReference>
<protein>
    <recommendedName>
        <fullName evidence="3">histidine kinase</fullName>
        <ecNumber evidence="3">2.7.13.3</ecNumber>
    </recommendedName>
</protein>
<dbReference type="EMBL" id="BSPC01000035">
    <property type="protein sequence ID" value="GLS20834.1"/>
    <property type="molecule type" value="Genomic_DNA"/>
</dbReference>
<dbReference type="CDD" id="cd00082">
    <property type="entry name" value="HisKA"/>
    <property type="match status" value="1"/>
</dbReference>
<dbReference type="InterPro" id="IPR036097">
    <property type="entry name" value="HisK_dim/P_sf"/>
</dbReference>
<reference evidence="13" key="1">
    <citation type="journal article" date="2019" name="Int. J. Syst. Evol. Microbiol.">
        <title>The Global Catalogue of Microorganisms (GCM) 10K type strain sequencing project: providing services to taxonomists for standard genome sequencing and annotation.</title>
        <authorList>
            <consortium name="The Broad Institute Genomics Platform"/>
            <consortium name="The Broad Institute Genome Sequencing Center for Infectious Disease"/>
            <person name="Wu L."/>
            <person name="Ma J."/>
        </authorList>
    </citation>
    <scope>NUCLEOTIDE SEQUENCE [LARGE SCALE GENOMIC DNA]</scope>
    <source>
        <strain evidence="13">NBRC 101365</strain>
    </source>
</reference>
<keyword evidence="6" id="KW-0808">Transferase</keyword>
<dbReference type="PRINTS" id="PR00344">
    <property type="entry name" value="BCTRLSENSOR"/>
</dbReference>
<dbReference type="InterPro" id="IPR047770">
    <property type="entry name" value="RegB"/>
</dbReference>
<name>A0ABQ6CQ56_9HYPH</name>
<evidence type="ECO:0000256" key="1">
    <source>
        <dbReference type="ARBA" id="ARBA00000085"/>
    </source>
</evidence>
<keyword evidence="5" id="KW-0597">Phosphoprotein</keyword>
<evidence type="ECO:0000256" key="5">
    <source>
        <dbReference type="ARBA" id="ARBA00022553"/>
    </source>
</evidence>
<dbReference type="InterPro" id="IPR036890">
    <property type="entry name" value="HATPase_C_sf"/>
</dbReference>
<proteinExistence type="predicted"/>
<keyword evidence="10" id="KW-0812">Transmembrane</keyword>
<dbReference type="Pfam" id="PF00512">
    <property type="entry name" value="HisKA"/>
    <property type="match status" value="1"/>
</dbReference>
<evidence type="ECO:0000313" key="13">
    <source>
        <dbReference type="Proteomes" id="UP001156882"/>
    </source>
</evidence>
<dbReference type="PANTHER" id="PTHR44936">
    <property type="entry name" value="SENSOR PROTEIN CREC"/>
    <property type="match status" value="1"/>
</dbReference>
<dbReference type="NCBIfam" id="NF033792">
    <property type="entry name" value="ActS_PrrB_HisK"/>
    <property type="match status" value="1"/>
</dbReference>
<evidence type="ECO:0000256" key="7">
    <source>
        <dbReference type="ARBA" id="ARBA00022741"/>
    </source>
</evidence>
<evidence type="ECO:0000256" key="6">
    <source>
        <dbReference type="ARBA" id="ARBA00022679"/>
    </source>
</evidence>
<feature type="transmembrane region" description="Helical" evidence="10">
    <location>
        <begin position="21"/>
        <end position="41"/>
    </location>
</feature>
<feature type="transmembrane region" description="Helical" evidence="10">
    <location>
        <begin position="128"/>
        <end position="147"/>
    </location>
</feature>
<evidence type="ECO:0000313" key="12">
    <source>
        <dbReference type="EMBL" id="GLS20834.1"/>
    </source>
</evidence>